<dbReference type="Gene3D" id="1.25.40.10">
    <property type="entry name" value="Tetratricopeptide repeat domain"/>
    <property type="match status" value="1"/>
</dbReference>
<dbReference type="PANTHER" id="PTHR45831">
    <property type="entry name" value="LD24721P"/>
    <property type="match status" value="1"/>
</dbReference>
<evidence type="ECO:0000256" key="3">
    <source>
        <dbReference type="PROSITE-ProRule" id="PRU00339"/>
    </source>
</evidence>
<dbReference type="InterPro" id="IPR019734">
    <property type="entry name" value="TPR_rpt"/>
</dbReference>
<keyword evidence="1" id="KW-0677">Repeat</keyword>
<accession>A0AAD6VAP4</accession>
<dbReference type="GO" id="GO:0072380">
    <property type="term" value="C:TRC complex"/>
    <property type="evidence" value="ECO:0007669"/>
    <property type="project" value="TreeGrafter"/>
</dbReference>
<dbReference type="PANTHER" id="PTHR45831:SF2">
    <property type="entry name" value="LD24721P"/>
    <property type="match status" value="1"/>
</dbReference>
<comment type="caution">
    <text evidence="4">The sequence shown here is derived from an EMBL/GenBank/DDBJ whole genome shotgun (WGS) entry which is preliminary data.</text>
</comment>
<sequence>MDSKSSAANELKAEGNSLHQMGSYRAAYQKYSEAIEEKPNDTLLAVLYANRAASCIGMKEYLDAIHDGRQVRNFLSDALQRVTTFPNFQAVKLDPTYVKSWGRIGTAAQALEAWDVARAAWKQGLSSLPAMALTPTQTVLKAQFEAGLKAADVAESKFKTSIEYVAIDPRSVESLPWNRAYVLATQNRLERGAVPSSGTVILRAYYDFSEGVKTLRQMQVEEREGDVKKITSSVSGLSNLTNGILVDSRVFYADSEFFDQLQHQIHFEASSYNAWGLVGANKIIKEVPERLEKTGWGPVRRALSVTVRAWMMKGYVDSNMGASTGAVEFYKCIIDVLEWGRRTYPNIPTEDRGVIFEPSFVRGIRRLYISAVVGLYVEKGTESGYGLDGIAQMARDLKTETETSVRLESVELLDYGFSAAFWIYPIAEALSILGWYHMQVGFQHMDSTEESSNKRSADEFLQSSQYYIQAAEKYPADDENHPFFLAVAV</sequence>
<gene>
    <name evidence="4" type="ORF">GGX14DRAFT_460408</name>
</gene>
<dbReference type="EMBL" id="JARJCW010000047">
    <property type="protein sequence ID" value="KAJ7204436.1"/>
    <property type="molecule type" value="Genomic_DNA"/>
</dbReference>
<organism evidence="4 5">
    <name type="scientific">Mycena pura</name>
    <dbReference type="NCBI Taxonomy" id="153505"/>
    <lineage>
        <taxon>Eukaryota</taxon>
        <taxon>Fungi</taxon>
        <taxon>Dikarya</taxon>
        <taxon>Basidiomycota</taxon>
        <taxon>Agaricomycotina</taxon>
        <taxon>Agaricomycetes</taxon>
        <taxon>Agaricomycetidae</taxon>
        <taxon>Agaricales</taxon>
        <taxon>Marasmiineae</taxon>
        <taxon>Mycenaceae</taxon>
        <taxon>Mycena</taxon>
    </lineage>
</organism>
<dbReference type="GO" id="GO:0016020">
    <property type="term" value="C:membrane"/>
    <property type="evidence" value="ECO:0007669"/>
    <property type="project" value="TreeGrafter"/>
</dbReference>
<evidence type="ECO:0000256" key="1">
    <source>
        <dbReference type="ARBA" id="ARBA00022737"/>
    </source>
</evidence>
<keyword evidence="2 3" id="KW-0802">TPR repeat</keyword>
<feature type="non-terminal residue" evidence="4">
    <location>
        <position position="1"/>
    </location>
</feature>
<reference evidence="4" key="1">
    <citation type="submission" date="2023-03" db="EMBL/GenBank/DDBJ databases">
        <title>Massive genome expansion in bonnet fungi (Mycena s.s.) driven by repeated elements and novel gene families across ecological guilds.</title>
        <authorList>
            <consortium name="Lawrence Berkeley National Laboratory"/>
            <person name="Harder C.B."/>
            <person name="Miyauchi S."/>
            <person name="Viragh M."/>
            <person name="Kuo A."/>
            <person name="Thoen E."/>
            <person name="Andreopoulos B."/>
            <person name="Lu D."/>
            <person name="Skrede I."/>
            <person name="Drula E."/>
            <person name="Henrissat B."/>
            <person name="Morin E."/>
            <person name="Kohler A."/>
            <person name="Barry K."/>
            <person name="LaButti K."/>
            <person name="Morin E."/>
            <person name="Salamov A."/>
            <person name="Lipzen A."/>
            <person name="Mereny Z."/>
            <person name="Hegedus B."/>
            <person name="Baldrian P."/>
            <person name="Stursova M."/>
            <person name="Weitz H."/>
            <person name="Taylor A."/>
            <person name="Grigoriev I.V."/>
            <person name="Nagy L.G."/>
            <person name="Martin F."/>
            <person name="Kauserud H."/>
        </authorList>
    </citation>
    <scope>NUCLEOTIDE SEQUENCE</scope>
    <source>
        <strain evidence="4">9144</strain>
    </source>
</reference>
<dbReference type="Proteomes" id="UP001219525">
    <property type="component" value="Unassembled WGS sequence"/>
</dbReference>
<dbReference type="SUPFAM" id="SSF48452">
    <property type="entry name" value="TPR-like"/>
    <property type="match status" value="1"/>
</dbReference>
<evidence type="ECO:0008006" key="6">
    <source>
        <dbReference type="Google" id="ProtNLM"/>
    </source>
</evidence>
<protein>
    <recommendedName>
        <fullName evidence="6">TPR-like protein</fullName>
    </recommendedName>
</protein>
<name>A0AAD6VAP4_9AGAR</name>
<dbReference type="PROSITE" id="PS50005">
    <property type="entry name" value="TPR"/>
    <property type="match status" value="1"/>
</dbReference>
<evidence type="ECO:0000313" key="5">
    <source>
        <dbReference type="Proteomes" id="UP001219525"/>
    </source>
</evidence>
<feature type="repeat" description="TPR" evidence="3">
    <location>
        <begin position="8"/>
        <end position="41"/>
    </location>
</feature>
<dbReference type="GO" id="GO:0006620">
    <property type="term" value="P:post-translational protein targeting to endoplasmic reticulum membrane"/>
    <property type="evidence" value="ECO:0007669"/>
    <property type="project" value="TreeGrafter"/>
</dbReference>
<dbReference type="SMART" id="SM00028">
    <property type="entry name" value="TPR"/>
    <property type="match status" value="3"/>
</dbReference>
<dbReference type="InterPro" id="IPR047150">
    <property type="entry name" value="SGT"/>
</dbReference>
<dbReference type="GO" id="GO:0060090">
    <property type="term" value="F:molecular adaptor activity"/>
    <property type="evidence" value="ECO:0007669"/>
    <property type="project" value="TreeGrafter"/>
</dbReference>
<dbReference type="InterPro" id="IPR011990">
    <property type="entry name" value="TPR-like_helical_dom_sf"/>
</dbReference>
<evidence type="ECO:0000256" key="2">
    <source>
        <dbReference type="ARBA" id="ARBA00022803"/>
    </source>
</evidence>
<proteinExistence type="predicted"/>
<evidence type="ECO:0000313" key="4">
    <source>
        <dbReference type="EMBL" id="KAJ7204436.1"/>
    </source>
</evidence>
<dbReference type="AlphaFoldDB" id="A0AAD6VAP4"/>
<keyword evidence="5" id="KW-1185">Reference proteome</keyword>